<keyword evidence="4" id="KW-0092">Biotin</keyword>
<dbReference type="Proteomes" id="UP000190092">
    <property type="component" value="Unassembled WGS sequence"/>
</dbReference>
<dbReference type="SUPFAM" id="SSF55681">
    <property type="entry name" value="Class II aaRS and biotin synthetases"/>
    <property type="match status" value="1"/>
</dbReference>
<dbReference type="Pfam" id="PF03099">
    <property type="entry name" value="BPL_LplA_LipB"/>
    <property type="match status" value="1"/>
</dbReference>
<proteinExistence type="predicted"/>
<dbReference type="EMBL" id="FUWJ01000001">
    <property type="protein sequence ID" value="SJZ47112.1"/>
    <property type="molecule type" value="Genomic_DNA"/>
</dbReference>
<evidence type="ECO:0000256" key="1">
    <source>
        <dbReference type="ARBA" id="ARBA00022598"/>
    </source>
</evidence>
<sequence>MSAPVLPDGWTLVALDSIGSTNDEACRLADSGAPEGTVVCAREQTGGRGRRGRRWASPVGNLYSSTILRPDCPAPRAAELGFVAALAVADMITDGRDVRVKWPNDVLVDGGKVAGILPESSIGQDGKVEYVVMGIGVNVTFAPQLPEMRYPGAMLGGTVEGALEKLAAGLARRMRQWRREGFEEIRRAWLDRAGPIGLEVDVKLGQELVRGHFCGIDRDGALLLETPTGPRKIVAGELLGRSA</sequence>
<comment type="catalytic activity">
    <reaction evidence="6">
        <text>biotin + L-lysyl-[protein] + ATP = N(6)-biotinyl-L-lysyl-[protein] + AMP + diphosphate + H(+)</text>
        <dbReference type="Rhea" id="RHEA:11756"/>
        <dbReference type="Rhea" id="RHEA-COMP:9752"/>
        <dbReference type="Rhea" id="RHEA-COMP:10505"/>
        <dbReference type="ChEBI" id="CHEBI:15378"/>
        <dbReference type="ChEBI" id="CHEBI:29969"/>
        <dbReference type="ChEBI" id="CHEBI:30616"/>
        <dbReference type="ChEBI" id="CHEBI:33019"/>
        <dbReference type="ChEBI" id="CHEBI:57586"/>
        <dbReference type="ChEBI" id="CHEBI:83144"/>
        <dbReference type="ChEBI" id="CHEBI:456215"/>
        <dbReference type="EC" id="6.3.4.15"/>
    </reaction>
</comment>
<dbReference type="Pfam" id="PF02237">
    <property type="entry name" value="BPL_C"/>
    <property type="match status" value="1"/>
</dbReference>
<organism evidence="8 9">
    <name type="scientific">Enhydrobacter aerosaccus</name>
    <dbReference type="NCBI Taxonomy" id="225324"/>
    <lineage>
        <taxon>Bacteria</taxon>
        <taxon>Pseudomonadati</taxon>
        <taxon>Pseudomonadota</taxon>
        <taxon>Alphaproteobacteria</taxon>
        <taxon>Hyphomicrobiales</taxon>
        <taxon>Enhydrobacter</taxon>
    </lineage>
</organism>
<dbReference type="CDD" id="cd16442">
    <property type="entry name" value="BPL"/>
    <property type="match status" value="1"/>
</dbReference>
<evidence type="ECO:0000256" key="3">
    <source>
        <dbReference type="ARBA" id="ARBA00022840"/>
    </source>
</evidence>
<feature type="domain" description="BPL/LPL catalytic" evidence="7">
    <location>
        <begin position="1"/>
        <end position="178"/>
    </location>
</feature>
<dbReference type="GO" id="GO:0005524">
    <property type="term" value="F:ATP binding"/>
    <property type="evidence" value="ECO:0007669"/>
    <property type="project" value="UniProtKB-KW"/>
</dbReference>
<dbReference type="STRING" id="225324.SAMN02745126_01213"/>
<evidence type="ECO:0000313" key="9">
    <source>
        <dbReference type="Proteomes" id="UP000190092"/>
    </source>
</evidence>
<dbReference type="SUPFAM" id="SSF50037">
    <property type="entry name" value="C-terminal domain of transcriptional repressors"/>
    <property type="match status" value="1"/>
</dbReference>
<dbReference type="PANTHER" id="PTHR12835">
    <property type="entry name" value="BIOTIN PROTEIN LIGASE"/>
    <property type="match status" value="1"/>
</dbReference>
<evidence type="ECO:0000256" key="4">
    <source>
        <dbReference type="ARBA" id="ARBA00023267"/>
    </source>
</evidence>
<evidence type="ECO:0000256" key="5">
    <source>
        <dbReference type="ARBA" id="ARBA00024227"/>
    </source>
</evidence>
<dbReference type="GO" id="GO:0005737">
    <property type="term" value="C:cytoplasm"/>
    <property type="evidence" value="ECO:0007669"/>
    <property type="project" value="TreeGrafter"/>
</dbReference>
<keyword evidence="9" id="KW-1185">Reference proteome</keyword>
<dbReference type="EC" id="6.3.4.15" evidence="5"/>
<evidence type="ECO:0000256" key="6">
    <source>
        <dbReference type="ARBA" id="ARBA00047846"/>
    </source>
</evidence>
<dbReference type="InterPro" id="IPR045864">
    <property type="entry name" value="aa-tRNA-synth_II/BPL/LPL"/>
</dbReference>
<reference evidence="9" key="1">
    <citation type="submission" date="2017-02" db="EMBL/GenBank/DDBJ databases">
        <authorList>
            <person name="Varghese N."/>
            <person name="Submissions S."/>
        </authorList>
    </citation>
    <scope>NUCLEOTIDE SEQUENCE [LARGE SCALE GENOMIC DNA]</scope>
    <source>
        <strain evidence="9">ATCC 27094</strain>
    </source>
</reference>
<accession>A0A1T4KXE5</accession>
<dbReference type="RefSeq" id="WP_085932869.1">
    <property type="nucleotide sequence ID" value="NZ_FUWJ01000001.1"/>
</dbReference>
<dbReference type="GO" id="GO:0004077">
    <property type="term" value="F:biotin--[biotin carboxyl-carrier protein] ligase activity"/>
    <property type="evidence" value="ECO:0007669"/>
    <property type="project" value="UniProtKB-EC"/>
</dbReference>
<keyword evidence="3" id="KW-0067">ATP-binding</keyword>
<keyword evidence="2" id="KW-0547">Nucleotide-binding</keyword>
<dbReference type="InterPro" id="IPR004408">
    <property type="entry name" value="Biotin_CoA_COase_ligase"/>
</dbReference>
<evidence type="ECO:0000256" key="2">
    <source>
        <dbReference type="ARBA" id="ARBA00022741"/>
    </source>
</evidence>
<dbReference type="PROSITE" id="PS51733">
    <property type="entry name" value="BPL_LPL_CATALYTIC"/>
    <property type="match status" value="1"/>
</dbReference>
<dbReference type="InterPro" id="IPR008988">
    <property type="entry name" value="Transcriptional_repressor_C"/>
</dbReference>
<dbReference type="Gene3D" id="2.30.30.100">
    <property type="match status" value="1"/>
</dbReference>
<dbReference type="OrthoDB" id="9807064at2"/>
<dbReference type="InterPro" id="IPR004143">
    <property type="entry name" value="BPL_LPL_catalytic"/>
</dbReference>
<gene>
    <name evidence="8" type="ORF">SAMN02745126_01213</name>
</gene>
<dbReference type="Gene3D" id="3.30.930.10">
    <property type="entry name" value="Bira Bifunctional Protein, Domain 2"/>
    <property type="match status" value="1"/>
</dbReference>
<protein>
    <recommendedName>
        <fullName evidence="5">biotin--[biotin carboxyl-carrier protein] ligase</fullName>
        <ecNumber evidence="5">6.3.4.15</ecNumber>
    </recommendedName>
</protein>
<dbReference type="NCBIfam" id="TIGR00121">
    <property type="entry name" value="birA_ligase"/>
    <property type="match status" value="1"/>
</dbReference>
<keyword evidence="1 8" id="KW-0436">Ligase</keyword>
<name>A0A1T4KXE5_9HYPH</name>
<dbReference type="InterPro" id="IPR003142">
    <property type="entry name" value="BPL_C"/>
</dbReference>
<evidence type="ECO:0000259" key="7">
    <source>
        <dbReference type="PROSITE" id="PS51733"/>
    </source>
</evidence>
<evidence type="ECO:0000313" key="8">
    <source>
        <dbReference type="EMBL" id="SJZ47112.1"/>
    </source>
</evidence>
<dbReference type="AlphaFoldDB" id="A0A1T4KXE5"/>
<dbReference type="PANTHER" id="PTHR12835:SF5">
    <property type="entry name" value="BIOTIN--PROTEIN LIGASE"/>
    <property type="match status" value="1"/>
</dbReference>